<gene>
    <name evidence="1" type="ORF">RRG08_008645</name>
</gene>
<proteinExistence type="predicted"/>
<protein>
    <submittedName>
        <fullName evidence="1">Uncharacterized protein</fullName>
    </submittedName>
</protein>
<reference evidence="1" key="1">
    <citation type="journal article" date="2023" name="G3 (Bethesda)">
        <title>A reference genome for the long-term kleptoplast-retaining sea slug Elysia crispata morphotype clarki.</title>
        <authorList>
            <person name="Eastman K.E."/>
            <person name="Pendleton A.L."/>
            <person name="Shaikh M.A."/>
            <person name="Suttiyut T."/>
            <person name="Ogas R."/>
            <person name="Tomko P."/>
            <person name="Gavelis G."/>
            <person name="Widhalm J.R."/>
            <person name="Wisecaver J.H."/>
        </authorList>
    </citation>
    <scope>NUCLEOTIDE SEQUENCE</scope>
    <source>
        <strain evidence="1">ECLA1</strain>
    </source>
</reference>
<evidence type="ECO:0000313" key="2">
    <source>
        <dbReference type="Proteomes" id="UP001283361"/>
    </source>
</evidence>
<accession>A0AAE0XYE9</accession>
<evidence type="ECO:0000313" key="1">
    <source>
        <dbReference type="EMBL" id="KAK3726265.1"/>
    </source>
</evidence>
<sequence length="84" mass="9126">MATAEDLVGKLVVTPVNRLKRRLDKLPTASVDSAEDMRLFEVACTMEDRGDLVDVEESGNDMAAMIDANARAKITVLPNPDPLV</sequence>
<comment type="caution">
    <text evidence="1">The sequence shown here is derived from an EMBL/GenBank/DDBJ whole genome shotgun (WGS) entry which is preliminary data.</text>
</comment>
<dbReference type="EMBL" id="JAWDGP010007314">
    <property type="protein sequence ID" value="KAK3726265.1"/>
    <property type="molecule type" value="Genomic_DNA"/>
</dbReference>
<dbReference type="AlphaFoldDB" id="A0AAE0XYE9"/>
<dbReference type="Proteomes" id="UP001283361">
    <property type="component" value="Unassembled WGS sequence"/>
</dbReference>
<organism evidence="1 2">
    <name type="scientific">Elysia crispata</name>
    <name type="common">lettuce slug</name>
    <dbReference type="NCBI Taxonomy" id="231223"/>
    <lineage>
        <taxon>Eukaryota</taxon>
        <taxon>Metazoa</taxon>
        <taxon>Spiralia</taxon>
        <taxon>Lophotrochozoa</taxon>
        <taxon>Mollusca</taxon>
        <taxon>Gastropoda</taxon>
        <taxon>Heterobranchia</taxon>
        <taxon>Euthyneura</taxon>
        <taxon>Panpulmonata</taxon>
        <taxon>Sacoglossa</taxon>
        <taxon>Placobranchoidea</taxon>
        <taxon>Plakobranchidae</taxon>
        <taxon>Elysia</taxon>
    </lineage>
</organism>
<keyword evidence="2" id="KW-1185">Reference proteome</keyword>
<name>A0AAE0XYE9_9GAST</name>